<organism evidence="5 6">
    <name type="scientific">Gossypium anomalum</name>
    <dbReference type="NCBI Taxonomy" id="47600"/>
    <lineage>
        <taxon>Eukaryota</taxon>
        <taxon>Viridiplantae</taxon>
        <taxon>Streptophyta</taxon>
        <taxon>Embryophyta</taxon>
        <taxon>Tracheophyta</taxon>
        <taxon>Spermatophyta</taxon>
        <taxon>Magnoliopsida</taxon>
        <taxon>eudicotyledons</taxon>
        <taxon>Gunneridae</taxon>
        <taxon>Pentapetalae</taxon>
        <taxon>rosids</taxon>
        <taxon>malvids</taxon>
        <taxon>Malvales</taxon>
        <taxon>Malvaceae</taxon>
        <taxon>Malvoideae</taxon>
        <taxon>Gossypium</taxon>
    </lineage>
</organism>
<dbReference type="Pfam" id="PF03171">
    <property type="entry name" value="2OG-FeII_Oxy"/>
    <property type="match status" value="1"/>
</dbReference>
<comment type="similarity">
    <text evidence="3">Belongs to the iron/ascorbate-dependent oxidoreductase family.</text>
</comment>
<feature type="domain" description="Fe2OG dioxygenase" evidence="4">
    <location>
        <begin position="161"/>
        <end position="262"/>
    </location>
</feature>
<keyword evidence="6" id="KW-1185">Reference proteome</keyword>
<evidence type="ECO:0000256" key="2">
    <source>
        <dbReference type="ARBA" id="ARBA00023004"/>
    </source>
</evidence>
<keyword evidence="3" id="KW-0560">Oxidoreductase</keyword>
<dbReference type="OrthoDB" id="288590at2759"/>
<dbReference type="PANTHER" id="PTHR47990">
    <property type="entry name" value="2-OXOGLUTARATE (2OG) AND FE(II)-DEPENDENT OXYGENASE SUPERFAMILY PROTEIN-RELATED"/>
    <property type="match status" value="1"/>
</dbReference>
<dbReference type="InterPro" id="IPR026992">
    <property type="entry name" value="DIOX_N"/>
</dbReference>
<accession>A0A8J5Y7T1</accession>
<evidence type="ECO:0000259" key="4">
    <source>
        <dbReference type="PROSITE" id="PS51471"/>
    </source>
</evidence>
<protein>
    <recommendedName>
        <fullName evidence="4">Fe2OG dioxygenase domain-containing protein</fullName>
    </recommendedName>
</protein>
<dbReference type="PROSITE" id="PS51471">
    <property type="entry name" value="FE2OG_OXY"/>
    <property type="match status" value="1"/>
</dbReference>
<evidence type="ECO:0000256" key="3">
    <source>
        <dbReference type="RuleBase" id="RU003682"/>
    </source>
</evidence>
<evidence type="ECO:0000256" key="1">
    <source>
        <dbReference type="ARBA" id="ARBA00022723"/>
    </source>
</evidence>
<evidence type="ECO:0000313" key="5">
    <source>
        <dbReference type="EMBL" id="KAG8478949.1"/>
    </source>
</evidence>
<sequence>MSSRTGAKVPVIDFSNQNLKPSSPEWDLLKFQVREALEEYGCFEASFDQLLELRQPVLEALKQLFDLPFQTKQLCVSDKPLRAYHGSQSRLYDSISTDDAHIAENIEQYLTTTLWPQGNISFSKTLASFTQLALGLEKTILRMILESFGLEKYMDELVDSTNNHLRAMKYGRPNTSEPTLGIPQHCDNTILTLLSQLNEVQGLEIQNKNGEWMNLNPSPNSFVVMLGESFSIWLNGRLSSCYHRVLMEGNEARYSIGLFARPRGGYLVKVPKELVDDKNPMLFKPFDLEEFLRTYSPQIVQERDNISGAKVSVIDFSNQNLKLGSLEWDLLKFQVRGALEEYDYFKASFDQLLELRQLVLEALKKLFDLPFQTKKVENPFVPMLGVHQDCKRHIH</sequence>
<dbReference type="Gene3D" id="2.60.120.330">
    <property type="entry name" value="B-lactam Antibiotic, Isopenicillin N Synthase, Chain"/>
    <property type="match status" value="1"/>
</dbReference>
<evidence type="ECO:0000313" key="6">
    <source>
        <dbReference type="Proteomes" id="UP000701853"/>
    </source>
</evidence>
<dbReference type="SUPFAM" id="SSF51197">
    <property type="entry name" value="Clavaminate synthase-like"/>
    <property type="match status" value="1"/>
</dbReference>
<keyword evidence="1 3" id="KW-0479">Metal-binding</keyword>
<dbReference type="GO" id="GO:0016491">
    <property type="term" value="F:oxidoreductase activity"/>
    <property type="evidence" value="ECO:0007669"/>
    <property type="project" value="UniProtKB-KW"/>
</dbReference>
<reference evidence="5 6" key="1">
    <citation type="journal article" date="2021" name="bioRxiv">
        <title>The Gossypium anomalum genome as a resource for cotton improvement and evolutionary analysis of hybrid incompatibility.</title>
        <authorList>
            <person name="Grover C.E."/>
            <person name="Yuan D."/>
            <person name="Arick M.A."/>
            <person name="Miller E.R."/>
            <person name="Hu G."/>
            <person name="Peterson D.G."/>
            <person name="Wendel J.F."/>
            <person name="Udall J.A."/>
        </authorList>
    </citation>
    <scope>NUCLEOTIDE SEQUENCE [LARGE SCALE GENOMIC DNA]</scope>
    <source>
        <strain evidence="5">JFW-Udall</strain>
        <tissue evidence="5">Leaf</tissue>
    </source>
</reference>
<proteinExistence type="inferred from homology"/>
<dbReference type="InterPro" id="IPR005123">
    <property type="entry name" value="Oxoglu/Fe-dep_dioxygenase_dom"/>
</dbReference>
<dbReference type="GO" id="GO:0046872">
    <property type="term" value="F:metal ion binding"/>
    <property type="evidence" value="ECO:0007669"/>
    <property type="project" value="UniProtKB-KW"/>
</dbReference>
<dbReference type="InterPro" id="IPR027443">
    <property type="entry name" value="IPNS-like_sf"/>
</dbReference>
<comment type="caution">
    <text evidence="5">The sequence shown here is derived from an EMBL/GenBank/DDBJ whole genome shotgun (WGS) entry which is preliminary data.</text>
</comment>
<dbReference type="InterPro" id="IPR050231">
    <property type="entry name" value="Iron_ascorbate_oxido_reductase"/>
</dbReference>
<gene>
    <name evidence="5" type="ORF">CXB51_028829</name>
</gene>
<dbReference type="Proteomes" id="UP000701853">
    <property type="component" value="Chromosome 11"/>
</dbReference>
<dbReference type="Pfam" id="PF14226">
    <property type="entry name" value="DIOX_N"/>
    <property type="match status" value="1"/>
</dbReference>
<dbReference type="InterPro" id="IPR044861">
    <property type="entry name" value="IPNS-like_FE2OG_OXY"/>
</dbReference>
<dbReference type="AlphaFoldDB" id="A0A8J5Y7T1"/>
<dbReference type="EMBL" id="JAHUZN010000011">
    <property type="protein sequence ID" value="KAG8478949.1"/>
    <property type="molecule type" value="Genomic_DNA"/>
</dbReference>
<name>A0A8J5Y7T1_9ROSI</name>
<keyword evidence="2 3" id="KW-0408">Iron</keyword>